<sequence>MNIANTQTAFAPINHTLCADCGQCAAAPVAAPKRYDALSRTLHWVFAVAIIYASVAGYSMHIVTNPTLHSFLSQMNMSLATVLIMLFPVRLIWKLLRTEPAPIASIPSKQQKIAHIAHNVLYGLIAWVLITGFVMVPHGYNLFWTIPISTPFEEGPVTHAFNVAHRIGCMTLASMVLLHVAAALKHQFVSRNGVLDRML</sequence>
<evidence type="ECO:0000313" key="15">
    <source>
        <dbReference type="EMBL" id="KPC49796.1"/>
    </source>
</evidence>
<evidence type="ECO:0000256" key="1">
    <source>
        <dbReference type="ARBA" id="ARBA00001970"/>
    </source>
</evidence>
<dbReference type="EMBL" id="LAQT01000035">
    <property type="protein sequence ID" value="KPC49796.1"/>
    <property type="molecule type" value="Genomic_DNA"/>
</dbReference>
<evidence type="ECO:0000256" key="6">
    <source>
        <dbReference type="ARBA" id="ARBA00022692"/>
    </source>
</evidence>
<dbReference type="RefSeq" id="WP_083459405.1">
    <property type="nucleotide sequence ID" value="NZ_LAQT01000035.1"/>
</dbReference>
<feature type="transmembrane region" description="Helical" evidence="13">
    <location>
        <begin position="75"/>
        <end position="93"/>
    </location>
</feature>
<dbReference type="InterPro" id="IPR016174">
    <property type="entry name" value="Di-haem_cyt_TM"/>
</dbReference>
<dbReference type="InterPro" id="IPR011577">
    <property type="entry name" value="Cyt_b561_bac/Ni-Hgenase"/>
</dbReference>
<comment type="cofactor">
    <cofactor evidence="1">
        <name>heme b</name>
        <dbReference type="ChEBI" id="CHEBI:60344"/>
    </cofactor>
</comment>
<evidence type="ECO:0000256" key="10">
    <source>
        <dbReference type="ARBA" id="ARBA00023004"/>
    </source>
</evidence>
<evidence type="ECO:0000256" key="12">
    <source>
        <dbReference type="ARBA" id="ARBA00037975"/>
    </source>
</evidence>
<keyword evidence="5" id="KW-0349">Heme</keyword>
<dbReference type="GO" id="GO:0020037">
    <property type="term" value="F:heme binding"/>
    <property type="evidence" value="ECO:0007669"/>
    <property type="project" value="TreeGrafter"/>
</dbReference>
<keyword evidence="9 13" id="KW-1133">Transmembrane helix</keyword>
<proteinExistence type="inferred from homology"/>
<keyword evidence="10" id="KW-0408">Iron</keyword>
<keyword evidence="8" id="KW-0249">Electron transport</keyword>
<dbReference type="Pfam" id="PF01292">
    <property type="entry name" value="Ni_hydr_CYTB"/>
    <property type="match status" value="1"/>
</dbReference>
<evidence type="ECO:0000259" key="14">
    <source>
        <dbReference type="Pfam" id="PF01292"/>
    </source>
</evidence>
<evidence type="ECO:0000256" key="9">
    <source>
        <dbReference type="ARBA" id="ARBA00022989"/>
    </source>
</evidence>
<evidence type="ECO:0000313" key="16">
    <source>
        <dbReference type="Proteomes" id="UP000037939"/>
    </source>
</evidence>
<evidence type="ECO:0000256" key="7">
    <source>
        <dbReference type="ARBA" id="ARBA00022723"/>
    </source>
</evidence>
<dbReference type="InterPro" id="IPR052168">
    <property type="entry name" value="Cytochrome_b561_oxidase"/>
</dbReference>
<comment type="caution">
    <text evidence="15">The sequence shown here is derived from an EMBL/GenBank/DDBJ whole genome shotgun (WGS) entry which is preliminary data.</text>
</comment>
<name>A0A0N0XG73_9NEIS</name>
<dbReference type="GO" id="GO:0046872">
    <property type="term" value="F:metal ion binding"/>
    <property type="evidence" value="ECO:0007669"/>
    <property type="project" value="UniProtKB-KW"/>
</dbReference>
<evidence type="ECO:0000256" key="8">
    <source>
        <dbReference type="ARBA" id="ARBA00022982"/>
    </source>
</evidence>
<keyword evidence="6 13" id="KW-0812">Transmembrane</keyword>
<evidence type="ECO:0000256" key="3">
    <source>
        <dbReference type="ARBA" id="ARBA00022448"/>
    </source>
</evidence>
<organism evidence="15 16">
    <name type="scientific">Amantichitinum ursilacus</name>
    <dbReference type="NCBI Taxonomy" id="857265"/>
    <lineage>
        <taxon>Bacteria</taxon>
        <taxon>Pseudomonadati</taxon>
        <taxon>Pseudomonadota</taxon>
        <taxon>Betaproteobacteria</taxon>
        <taxon>Neisseriales</taxon>
        <taxon>Chitinibacteraceae</taxon>
        <taxon>Amantichitinum</taxon>
    </lineage>
</organism>
<feature type="domain" description="Cytochrome b561 bacterial/Ni-hydrogenase" evidence="14">
    <location>
        <begin position="34"/>
        <end position="199"/>
    </location>
</feature>
<comment type="similarity">
    <text evidence="12">Belongs to the cytochrome b561 family.</text>
</comment>
<gene>
    <name evidence="15" type="ORF">WG78_19320</name>
</gene>
<dbReference type="STRING" id="857265.WG78_19320"/>
<dbReference type="PANTHER" id="PTHR30529:SF1">
    <property type="entry name" value="CYTOCHROME B561 HOMOLOG 2"/>
    <property type="match status" value="1"/>
</dbReference>
<evidence type="ECO:0000256" key="13">
    <source>
        <dbReference type="SAM" id="Phobius"/>
    </source>
</evidence>
<feature type="transmembrane region" description="Helical" evidence="13">
    <location>
        <begin position="120"/>
        <end position="143"/>
    </location>
</feature>
<dbReference type="AlphaFoldDB" id="A0A0N0XG73"/>
<feature type="transmembrane region" description="Helical" evidence="13">
    <location>
        <begin position="42"/>
        <end position="63"/>
    </location>
</feature>
<reference evidence="15 16" key="1">
    <citation type="submission" date="2015-07" db="EMBL/GenBank/DDBJ databases">
        <title>Draft genome sequence of the Amantichitinum ursilacus IGB-41, a new chitin-degrading bacterium.</title>
        <authorList>
            <person name="Kirstahler P."/>
            <person name="Guenther M."/>
            <person name="Grumaz C."/>
            <person name="Rupp S."/>
            <person name="Zibek S."/>
            <person name="Sohn K."/>
        </authorList>
    </citation>
    <scope>NUCLEOTIDE SEQUENCE [LARGE SCALE GENOMIC DNA]</scope>
    <source>
        <strain evidence="15 16">IGB-41</strain>
    </source>
</reference>
<accession>A0A0N0XG73</accession>
<evidence type="ECO:0000256" key="5">
    <source>
        <dbReference type="ARBA" id="ARBA00022617"/>
    </source>
</evidence>
<dbReference type="Gene3D" id="1.20.950.20">
    <property type="entry name" value="Transmembrane di-heme cytochromes, Chain C"/>
    <property type="match status" value="1"/>
</dbReference>
<keyword evidence="7" id="KW-0479">Metal-binding</keyword>
<evidence type="ECO:0000256" key="4">
    <source>
        <dbReference type="ARBA" id="ARBA00022475"/>
    </source>
</evidence>
<dbReference type="GO" id="GO:0022904">
    <property type="term" value="P:respiratory electron transport chain"/>
    <property type="evidence" value="ECO:0007669"/>
    <property type="project" value="InterPro"/>
</dbReference>
<dbReference type="PANTHER" id="PTHR30529">
    <property type="entry name" value="CYTOCHROME B561"/>
    <property type="match status" value="1"/>
</dbReference>
<dbReference type="SUPFAM" id="SSF81342">
    <property type="entry name" value="Transmembrane di-heme cytochromes"/>
    <property type="match status" value="1"/>
</dbReference>
<evidence type="ECO:0000256" key="11">
    <source>
        <dbReference type="ARBA" id="ARBA00023136"/>
    </source>
</evidence>
<comment type="subcellular location">
    <subcellularLocation>
        <location evidence="2">Cell membrane</location>
        <topology evidence="2">Multi-pass membrane protein</topology>
    </subcellularLocation>
</comment>
<dbReference type="Proteomes" id="UP000037939">
    <property type="component" value="Unassembled WGS sequence"/>
</dbReference>
<dbReference type="GO" id="GO:0009055">
    <property type="term" value="F:electron transfer activity"/>
    <property type="evidence" value="ECO:0007669"/>
    <property type="project" value="InterPro"/>
</dbReference>
<dbReference type="GO" id="GO:0005886">
    <property type="term" value="C:plasma membrane"/>
    <property type="evidence" value="ECO:0007669"/>
    <property type="project" value="UniProtKB-SubCell"/>
</dbReference>
<keyword evidence="16" id="KW-1185">Reference proteome</keyword>
<protein>
    <recommendedName>
        <fullName evidence="14">Cytochrome b561 bacterial/Ni-hydrogenase domain-containing protein</fullName>
    </recommendedName>
</protein>
<keyword evidence="4" id="KW-1003">Cell membrane</keyword>
<feature type="transmembrane region" description="Helical" evidence="13">
    <location>
        <begin position="163"/>
        <end position="184"/>
    </location>
</feature>
<keyword evidence="11 13" id="KW-0472">Membrane</keyword>
<dbReference type="OrthoDB" id="1247465at2"/>
<keyword evidence="3" id="KW-0813">Transport</keyword>
<evidence type="ECO:0000256" key="2">
    <source>
        <dbReference type="ARBA" id="ARBA00004651"/>
    </source>
</evidence>